<evidence type="ECO:0000313" key="4">
    <source>
        <dbReference type="Proteomes" id="UP000886520"/>
    </source>
</evidence>
<evidence type="ECO:0000313" key="3">
    <source>
        <dbReference type="EMBL" id="KAI5067320.1"/>
    </source>
</evidence>
<dbReference type="AlphaFoldDB" id="A0A9D4UGE3"/>
<dbReference type="OrthoDB" id="1865041at2759"/>
<dbReference type="InterPro" id="IPR040217">
    <property type="entry name" value="ACR1-12"/>
</dbReference>
<dbReference type="InterPro" id="IPR002912">
    <property type="entry name" value="ACT_dom"/>
</dbReference>
<feature type="domain" description="ACT" evidence="2">
    <location>
        <begin position="127"/>
        <end position="208"/>
    </location>
</feature>
<protein>
    <recommendedName>
        <fullName evidence="2">ACT domain-containing protein</fullName>
    </recommendedName>
</protein>
<comment type="caution">
    <text evidence="3">The sequence shown here is derived from an EMBL/GenBank/DDBJ whole genome shotgun (WGS) entry which is preliminary data.</text>
</comment>
<dbReference type="CDD" id="cd04897">
    <property type="entry name" value="ACT_ACR_3"/>
    <property type="match status" value="1"/>
</dbReference>
<sequence>MDFPHCAELNEYQKFVWRMNPPRVVVDNSSCEVATLFKVDSSNRLGILLEVVQALTDLDLRINKAYISSDGGWFMNVFYVTDALGNKISNKDTIGTIEKRISSCHEFPRRVGLIQSAKTSDAPKHTIIELTGRDRPGLMSEICALLTQMKCNVNAAELWTHNMRVACLLHVSDEATGSLIEEKDKLHGIKESLCNLLKGDQDSRGARMDFVTGITHSERRLHQMMFADRDYERDDEDGDWDMNGKITVDNCDEKGYSVLHIECRNRPKLVFDTLCTLTDMHYVVFHATIDSDGQRAYQEYYIRHTDGCTLNSDAERRRVIQCLRAAIERRVFEGLRLELCTSDRVGLLSEVTRIMREHGLSVTRADVSTTGNNATNVFYVTDTTGNEVDLKVIEAVRREIGQAVLKVTPMLPTSPSRITQEIKSRFSFGTLFGMPSQVLYNLGLIRSHS</sequence>
<dbReference type="PANTHER" id="PTHR31096:SF22">
    <property type="entry name" value="ACT DOMAIN-CONTAINING PROTEIN ACR4"/>
    <property type="match status" value="1"/>
</dbReference>
<dbReference type="InterPro" id="IPR045865">
    <property type="entry name" value="ACT-like_dom_sf"/>
</dbReference>
<feature type="domain" description="ACT" evidence="2">
    <location>
        <begin position="36"/>
        <end position="113"/>
    </location>
</feature>
<dbReference type="EMBL" id="JABFUD020000017">
    <property type="protein sequence ID" value="KAI5067320.1"/>
    <property type="molecule type" value="Genomic_DNA"/>
</dbReference>
<name>A0A9D4UGE3_ADICA</name>
<proteinExistence type="predicted"/>
<reference evidence="3" key="1">
    <citation type="submission" date="2021-01" db="EMBL/GenBank/DDBJ databases">
        <title>Adiantum capillus-veneris genome.</title>
        <authorList>
            <person name="Fang Y."/>
            <person name="Liao Q."/>
        </authorList>
    </citation>
    <scope>NUCLEOTIDE SEQUENCE</scope>
    <source>
        <strain evidence="3">H3</strain>
        <tissue evidence="3">Leaf</tissue>
    </source>
</reference>
<dbReference type="SUPFAM" id="SSF55021">
    <property type="entry name" value="ACT-like"/>
    <property type="match status" value="3"/>
</dbReference>
<dbReference type="PANTHER" id="PTHR31096">
    <property type="entry name" value="ACT DOMAIN-CONTAINING PROTEIN ACR4-RELATED"/>
    <property type="match status" value="1"/>
</dbReference>
<dbReference type="Gene3D" id="3.30.70.260">
    <property type="match status" value="2"/>
</dbReference>
<gene>
    <name evidence="3" type="ORF">GOP47_0017848</name>
</gene>
<dbReference type="PROSITE" id="PS51671">
    <property type="entry name" value="ACT"/>
    <property type="match status" value="3"/>
</dbReference>
<evidence type="ECO:0000259" key="2">
    <source>
        <dbReference type="PROSITE" id="PS51671"/>
    </source>
</evidence>
<feature type="domain" description="ACT" evidence="2">
    <location>
        <begin position="336"/>
        <end position="412"/>
    </location>
</feature>
<dbReference type="Proteomes" id="UP000886520">
    <property type="component" value="Chromosome 17"/>
</dbReference>
<dbReference type="Pfam" id="PF01842">
    <property type="entry name" value="ACT"/>
    <property type="match status" value="2"/>
</dbReference>
<dbReference type="CDD" id="cd04926">
    <property type="entry name" value="ACT_ACR_4"/>
    <property type="match status" value="1"/>
</dbReference>
<keyword evidence="4" id="KW-1185">Reference proteome</keyword>
<organism evidence="3 4">
    <name type="scientific">Adiantum capillus-veneris</name>
    <name type="common">Maidenhair fern</name>
    <dbReference type="NCBI Taxonomy" id="13818"/>
    <lineage>
        <taxon>Eukaryota</taxon>
        <taxon>Viridiplantae</taxon>
        <taxon>Streptophyta</taxon>
        <taxon>Embryophyta</taxon>
        <taxon>Tracheophyta</taxon>
        <taxon>Polypodiopsida</taxon>
        <taxon>Polypodiidae</taxon>
        <taxon>Polypodiales</taxon>
        <taxon>Pteridineae</taxon>
        <taxon>Pteridaceae</taxon>
        <taxon>Vittarioideae</taxon>
        <taxon>Adiantum</taxon>
    </lineage>
</organism>
<accession>A0A9D4UGE3</accession>
<keyword evidence="1" id="KW-0677">Repeat</keyword>
<evidence type="ECO:0000256" key="1">
    <source>
        <dbReference type="ARBA" id="ARBA00022737"/>
    </source>
</evidence>